<feature type="domain" description="SGNH" evidence="3">
    <location>
        <begin position="386"/>
        <end position="639"/>
    </location>
</feature>
<feature type="transmembrane region" description="Helical" evidence="1">
    <location>
        <begin position="72"/>
        <end position="91"/>
    </location>
</feature>
<keyword evidence="1" id="KW-0472">Membrane</keyword>
<accession>A0AAV5NZF1</accession>
<feature type="transmembrane region" description="Helical" evidence="1">
    <location>
        <begin position="135"/>
        <end position="154"/>
    </location>
</feature>
<dbReference type="GO" id="GO:0016747">
    <property type="term" value="F:acyltransferase activity, transferring groups other than amino-acyl groups"/>
    <property type="evidence" value="ECO:0007669"/>
    <property type="project" value="InterPro"/>
</dbReference>
<dbReference type="Pfam" id="PF19040">
    <property type="entry name" value="SGNH"/>
    <property type="match status" value="1"/>
</dbReference>
<dbReference type="GO" id="GO:0009103">
    <property type="term" value="P:lipopolysaccharide biosynthetic process"/>
    <property type="evidence" value="ECO:0007669"/>
    <property type="project" value="TreeGrafter"/>
</dbReference>
<dbReference type="GO" id="GO:0016020">
    <property type="term" value="C:membrane"/>
    <property type="evidence" value="ECO:0007669"/>
    <property type="project" value="TreeGrafter"/>
</dbReference>
<comment type="caution">
    <text evidence="4">The sequence shown here is derived from an EMBL/GenBank/DDBJ whole genome shotgun (WGS) entry which is preliminary data.</text>
</comment>
<dbReference type="AlphaFoldDB" id="A0AAV5NZF1"/>
<feature type="transmembrane region" description="Helical" evidence="1">
    <location>
        <begin position="220"/>
        <end position="236"/>
    </location>
</feature>
<dbReference type="Pfam" id="PF01757">
    <property type="entry name" value="Acyl_transf_3"/>
    <property type="match status" value="1"/>
</dbReference>
<dbReference type="Proteomes" id="UP001156690">
    <property type="component" value="Unassembled WGS sequence"/>
</dbReference>
<keyword evidence="1" id="KW-1133">Transmembrane helix</keyword>
<evidence type="ECO:0000256" key="1">
    <source>
        <dbReference type="SAM" id="Phobius"/>
    </source>
</evidence>
<feature type="transmembrane region" description="Helical" evidence="1">
    <location>
        <begin position="242"/>
        <end position="258"/>
    </location>
</feature>
<dbReference type="PANTHER" id="PTHR23028:SF53">
    <property type="entry name" value="ACYL_TRANSF_3 DOMAIN-CONTAINING PROTEIN"/>
    <property type="match status" value="1"/>
</dbReference>
<organism evidence="4 5">
    <name type="scientific">Vibrio penaeicida</name>
    <dbReference type="NCBI Taxonomy" id="104609"/>
    <lineage>
        <taxon>Bacteria</taxon>
        <taxon>Pseudomonadati</taxon>
        <taxon>Pseudomonadota</taxon>
        <taxon>Gammaproteobacteria</taxon>
        <taxon>Vibrionales</taxon>
        <taxon>Vibrionaceae</taxon>
        <taxon>Vibrio</taxon>
    </lineage>
</organism>
<evidence type="ECO:0000259" key="3">
    <source>
        <dbReference type="Pfam" id="PF19040"/>
    </source>
</evidence>
<feature type="transmembrane region" description="Helical" evidence="1">
    <location>
        <begin position="342"/>
        <end position="361"/>
    </location>
</feature>
<dbReference type="InterPro" id="IPR043968">
    <property type="entry name" value="SGNH"/>
</dbReference>
<keyword evidence="5" id="KW-1185">Reference proteome</keyword>
<evidence type="ECO:0000313" key="5">
    <source>
        <dbReference type="Proteomes" id="UP001156690"/>
    </source>
</evidence>
<evidence type="ECO:0008006" key="6">
    <source>
        <dbReference type="Google" id="ProtNLM"/>
    </source>
</evidence>
<feature type="transmembrane region" description="Helical" evidence="1">
    <location>
        <begin position="166"/>
        <end position="185"/>
    </location>
</feature>
<evidence type="ECO:0000259" key="2">
    <source>
        <dbReference type="Pfam" id="PF01757"/>
    </source>
</evidence>
<protein>
    <recommendedName>
        <fullName evidence="6">Acyltransferase</fullName>
    </recommendedName>
</protein>
<reference evidence="5" key="1">
    <citation type="journal article" date="2019" name="Int. J. Syst. Evol. Microbiol.">
        <title>The Global Catalogue of Microorganisms (GCM) 10K type strain sequencing project: providing services to taxonomists for standard genome sequencing and annotation.</title>
        <authorList>
            <consortium name="The Broad Institute Genomics Platform"/>
            <consortium name="The Broad Institute Genome Sequencing Center for Infectious Disease"/>
            <person name="Wu L."/>
            <person name="Ma J."/>
        </authorList>
    </citation>
    <scope>NUCLEOTIDE SEQUENCE [LARGE SCALE GENOMIC DNA]</scope>
    <source>
        <strain evidence="5">NBRC 15640</strain>
    </source>
</reference>
<feature type="transmembrane region" description="Helical" evidence="1">
    <location>
        <begin position="278"/>
        <end position="296"/>
    </location>
</feature>
<keyword evidence="1" id="KW-0812">Transmembrane</keyword>
<feature type="transmembrane region" description="Helical" evidence="1">
    <location>
        <begin position="197"/>
        <end position="213"/>
    </location>
</feature>
<dbReference type="EMBL" id="BSNX01000075">
    <property type="protein sequence ID" value="GLQ75679.1"/>
    <property type="molecule type" value="Genomic_DNA"/>
</dbReference>
<name>A0AAV5NZF1_9VIBR</name>
<sequence length="647" mass="73388">MKFRKDINGLRALAVIAVVLFHFNPSWVPGGFAGVDVFFVISGFLMTSIIFKGLDSGDFSILRFYFARANRIIPALAVICLFLLIFGWFYLTPVDYKDLSKHTIGSIGFFSNLVYWKESGYFDAASHEKWLLHTWSLSVEWQFYIIYPVILVALKKTLSLETLKKAVLAATVIGFLGSVLMTYRWPDASYYMLQTRAWEMLLGGVAFLYPLSLSSKHKAITEYTGLVLILASYFLMSEHSLWPGYLALFPVLGAYLIIAAQRDSSAITHNVFMQKIGLWSYSIYLWHWPLVVAGVYFELPYWMWIGIPASVLLGFVSHALIESKRRAIPAFSIRPLLTYQPLWFVAIVGMLGSGIFITKGAEFHYDPSVLVASNEANNKNPRRDECLVRSNRDEFCQYGEGKVGAIVLGDSHAASIVRSVEKVLDGESLADWTMMGCRTIKGIYNTRNHGIPDHSCGDFIEGKLAKLPQYPNVPVVILNRYATLLQGPNEPELAHRKDKVEEFFEGEEIIDKRGEAYSTQALGKMFDTICAISESNPVYLLEPIPELKRNVPKTMAKELLWGNIEFRVSISRSEYDERNQAVFHMLNTLQDQCNVQILQTSQYFCDDQSCYGDIDGRPAYFDDDHLSEYGSVALLSEFRKIVNSRQF</sequence>
<gene>
    <name evidence="4" type="ORF">GCM10007932_50420</name>
</gene>
<proteinExistence type="predicted"/>
<dbReference type="InterPro" id="IPR050879">
    <property type="entry name" value="Acyltransferase_3"/>
</dbReference>
<dbReference type="InterPro" id="IPR002656">
    <property type="entry name" value="Acyl_transf_3_dom"/>
</dbReference>
<evidence type="ECO:0000313" key="4">
    <source>
        <dbReference type="EMBL" id="GLQ75679.1"/>
    </source>
</evidence>
<feature type="domain" description="Acyltransferase 3" evidence="2">
    <location>
        <begin position="5"/>
        <end position="315"/>
    </location>
</feature>
<dbReference type="RefSeq" id="WP_126607471.1">
    <property type="nucleotide sequence ID" value="NZ_AP025145.1"/>
</dbReference>
<feature type="transmembrane region" description="Helical" evidence="1">
    <location>
        <begin position="7"/>
        <end position="24"/>
    </location>
</feature>
<feature type="transmembrane region" description="Helical" evidence="1">
    <location>
        <begin position="302"/>
        <end position="321"/>
    </location>
</feature>
<dbReference type="PANTHER" id="PTHR23028">
    <property type="entry name" value="ACETYLTRANSFERASE"/>
    <property type="match status" value="1"/>
</dbReference>
<feature type="transmembrane region" description="Helical" evidence="1">
    <location>
        <begin position="30"/>
        <end position="51"/>
    </location>
</feature>